<keyword evidence="3" id="KW-1185">Reference proteome</keyword>
<organism evidence="2 3">
    <name type="scientific">Dendrobium thyrsiflorum</name>
    <name type="common">Pinecone-like raceme dendrobium</name>
    <name type="synonym">Orchid</name>
    <dbReference type="NCBI Taxonomy" id="117978"/>
    <lineage>
        <taxon>Eukaryota</taxon>
        <taxon>Viridiplantae</taxon>
        <taxon>Streptophyta</taxon>
        <taxon>Embryophyta</taxon>
        <taxon>Tracheophyta</taxon>
        <taxon>Spermatophyta</taxon>
        <taxon>Magnoliopsida</taxon>
        <taxon>Liliopsida</taxon>
        <taxon>Asparagales</taxon>
        <taxon>Orchidaceae</taxon>
        <taxon>Epidendroideae</taxon>
        <taxon>Malaxideae</taxon>
        <taxon>Dendrobiinae</taxon>
        <taxon>Dendrobium</taxon>
    </lineage>
</organism>
<name>A0ABD0V1Z1_DENTH</name>
<dbReference type="Proteomes" id="UP001552299">
    <property type="component" value="Unassembled WGS sequence"/>
</dbReference>
<evidence type="ECO:0000313" key="3">
    <source>
        <dbReference type="Proteomes" id="UP001552299"/>
    </source>
</evidence>
<proteinExistence type="predicted"/>
<sequence length="248" mass="27962">MSLATILDNLLTYKVPGFSTADIGSKLNGFSQESEVGETRREKERDEEDDDKDAIKSLEMGTLLSQGESSKKSKNLFSNTSTPQDRCMADPELYSGFTYDEQGFLDILHSSFFDVNLAIDDTVEDYVERIIFTLSSAIEEQLGNTSLLAFGFEMKSDLPWPSMYFGSFTLSFLWATRFALFRSAVALAPKHLLRFLETNEIGRGEKMGEGRRRAPSLILLHLEEERVRCGSGRQHRTCGRSAVKSYNM</sequence>
<accession>A0ABD0V1Z1</accession>
<feature type="region of interest" description="Disordered" evidence="1">
    <location>
        <begin position="29"/>
        <end position="55"/>
    </location>
</feature>
<comment type="caution">
    <text evidence="2">The sequence shown here is derived from an EMBL/GenBank/DDBJ whole genome shotgun (WGS) entry which is preliminary data.</text>
</comment>
<evidence type="ECO:0000313" key="2">
    <source>
        <dbReference type="EMBL" id="KAL0916632.1"/>
    </source>
</evidence>
<dbReference type="AlphaFoldDB" id="A0ABD0V1Z1"/>
<reference evidence="2 3" key="1">
    <citation type="journal article" date="2024" name="Plant Biotechnol. J.">
        <title>Dendrobium thyrsiflorum genome and its molecular insights into genes involved in important horticultural traits.</title>
        <authorList>
            <person name="Chen B."/>
            <person name="Wang J.Y."/>
            <person name="Zheng P.J."/>
            <person name="Li K.L."/>
            <person name="Liang Y.M."/>
            <person name="Chen X.F."/>
            <person name="Zhang C."/>
            <person name="Zhao X."/>
            <person name="He X."/>
            <person name="Zhang G.Q."/>
            <person name="Liu Z.J."/>
            <person name="Xu Q."/>
        </authorList>
    </citation>
    <scope>NUCLEOTIDE SEQUENCE [LARGE SCALE GENOMIC DNA]</scope>
    <source>
        <strain evidence="2">GZMU011</strain>
    </source>
</reference>
<gene>
    <name evidence="2" type="ORF">M5K25_014159</name>
</gene>
<protein>
    <submittedName>
        <fullName evidence="2">Uncharacterized protein</fullName>
    </submittedName>
</protein>
<dbReference type="EMBL" id="JANQDX010000011">
    <property type="protein sequence ID" value="KAL0916632.1"/>
    <property type="molecule type" value="Genomic_DNA"/>
</dbReference>
<evidence type="ECO:0000256" key="1">
    <source>
        <dbReference type="SAM" id="MobiDB-lite"/>
    </source>
</evidence>